<reference evidence="1 2" key="2">
    <citation type="journal article" date="2022" name="Mol. Biol. Evol.">
        <title>Comparative Genomics Reveals Insights into the Divergent Evolution of Astigmatic Mites and Household Pest Adaptations.</title>
        <authorList>
            <person name="Xiong Q."/>
            <person name="Wan A.T."/>
            <person name="Liu X."/>
            <person name="Fung C.S."/>
            <person name="Xiao X."/>
            <person name="Malainual N."/>
            <person name="Hou J."/>
            <person name="Wang L."/>
            <person name="Wang M."/>
            <person name="Yang K.Y."/>
            <person name="Cui Y."/>
            <person name="Leung E.L."/>
            <person name="Nong W."/>
            <person name="Shin S.K."/>
            <person name="Au S.W."/>
            <person name="Jeong K.Y."/>
            <person name="Chew F.T."/>
            <person name="Hui J.H."/>
            <person name="Leung T.F."/>
            <person name="Tungtrongchitr A."/>
            <person name="Zhong N."/>
            <person name="Liu Z."/>
            <person name="Tsui S.K."/>
        </authorList>
    </citation>
    <scope>NUCLEOTIDE SEQUENCE [LARGE SCALE GENOMIC DNA]</scope>
    <source>
        <strain evidence="1">Derp</strain>
    </source>
</reference>
<keyword evidence="2" id="KW-1185">Reference proteome</keyword>
<proteinExistence type="predicted"/>
<dbReference type="EMBL" id="NJHN03000047">
    <property type="protein sequence ID" value="KAH9420522.1"/>
    <property type="molecule type" value="Genomic_DNA"/>
</dbReference>
<gene>
    <name evidence="1" type="ORF">DERP_000948</name>
</gene>
<evidence type="ECO:0000313" key="2">
    <source>
        <dbReference type="Proteomes" id="UP000887458"/>
    </source>
</evidence>
<comment type="caution">
    <text evidence="1">The sequence shown here is derived from an EMBL/GenBank/DDBJ whole genome shotgun (WGS) entry which is preliminary data.</text>
</comment>
<reference evidence="1 2" key="1">
    <citation type="journal article" date="2018" name="J. Allergy Clin. Immunol.">
        <title>High-quality assembly of Dermatophagoides pteronyssinus genome and transcriptome reveals a wide range of novel allergens.</title>
        <authorList>
            <person name="Liu X.Y."/>
            <person name="Yang K.Y."/>
            <person name="Wang M.Q."/>
            <person name="Kwok J.S."/>
            <person name="Zeng X."/>
            <person name="Yang Z."/>
            <person name="Xiao X.J."/>
            <person name="Lau C.P."/>
            <person name="Li Y."/>
            <person name="Huang Z.M."/>
            <person name="Ba J.G."/>
            <person name="Yim A.K."/>
            <person name="Ouyang C.Y."/>
            <person name="Ngai S.M."/>
            <person name="Chan T.F."/>
            <person name="Leung E.L."/>
            <person name="Liu L."/>
            <person name="Liu Z.G."/>
            <person name="Tsui S.K."/>
        </authorList>
    </citation>
    <scope>NUCLEOTIDE SEQUENCE [LARGE SCALE GENOMIC DNA]</scope>
    <source>
        <strain evidence="1">Derp</strain>
    </source>
</reference>
<evidence type="ECO:0000313" key="1">
    <source>
        <dbReference type="EMBL" id="KAH9420522.1"/>
    </source>
</evidence>
<name>A0ABQ8JDL4_DERPT</name>
<accession>A0ABQ8JDL4</accession>
<dbReference type="Proteomes" id="UP000887458">
    <property type="component" value="Unassembled WGS sequence"/>
</dbReference>
<organism evidence="1 2">
    <name type="scientific">Dermatophagoides pteronyssinus</name>
    <name type="common">European house dust mite</name>
    <dbReference type="NCBI Taxonomy" id="6956"/>
    <lineage>
        <taxon>Eukaryota</taxon>
        <taxon>Metazoa</taxon>
        <taxon>Ecdysozoa</taxon>
        <taxon>Arthropoda</taxon>
        <taxon>Chelicerata</taxon>
        <taxon>Arachnida</taxon>
        <taxon>Acari</taxon>
        <taxon>Acariformes</taxon>
        <taxon>Sarcoptiformes</taxon>
        <taxon>Astigmata</taxon>
        <taxon>Psoroptidia</taxon>
        <taxon>Analgoidea</taxon>
        <taxon>Pyroglyphidae</taxon>
        <taxon>Dermatophagoidinae</taxon>
        <taxon>Dermatophagoides</taxon>
    </lineage>
</organism>
<protein>
    <submittedName>
        <fullName evidence="1">Uncharacterized protein</fullName>
    </submittedName>
</protein>
<sequence length="67" mass="7652">MGKKNKKNLSNGLSKSEIMVTVVAEIIAELIKADRQDYSVDLNRVGTRHYYRKLGYQLDGPYMSKCL</sequence>